<dbReference type="Pfam" id="PF03481">
    <property type="entry name" value="Sua5_C"/>
    <property type="match status" value="1"/>
</dbReference>
<dbReference type="AlphaFoldDB" id="A0A8J4PXC5"/>
<evidence type="ECO:0000256" key="6">
    <source>
        <dbReference type="ARBA" id="ARBA00022679"/>
    </source>
</evidence>
<dbReference type="Gene3D" id="3.90.870.10">
    <property type="entry name" value="DHBP synthase"/>
    <property type="match status" value="1"/>
</dbReference>
<comment type="catalytic activity">
    <reaction evidence="12">
        <text>L-threonine + hydrogencarbonate + ATP = L-threonylcarbamoyladenylate + diphosphate + H2O</text>
        <dbReference type="Rhea" id="RHEA:36407"/>
        <dbReference type="ChEBI" id="CHEBI:15377"/>
        <dbReference type="ChEBI" id="CHEBI:17544"/>
        <dbReference type="ChEBI" id="CHEBI:30616"/>
        <dbReference type="ChEBI" id="CHEBI:33019"/>
        <dbReference type="ChEBI" id="CHEBI:57926"/>
        <dbReference type="ChEBI" id="CHEBI:73682"/>
        <dbReference type="EC" id="2.7.7.87"/>
    </reaction>
</comment>
<name>A0A8J4PXC5_9MYCE</name>
<keyword evidence="9" id="KW-0547">Nucleotide-binding</keyword>
<evidence type="ECO:0000256" key="3">
    <source>
        <dbReference type="ARBA" id="ARBA00012584"/>
    </source>
</evidence>
<keyword evidence="7" id="KW-0819">tRNA processing</keyword>
<keyword evidence="10" id="KW-0067">ATP-binding</keyword>
<proteinExistence type="inferred from homology"/>
<dbReference type="PANTHER" id="PTHR17490">
    <property type="entry name" value="SUA5"/>
    <property type="match status" value="1"/>
</dbReference>
<keyword evidence="6" id="KW-0808">Transferase</keyword>
<dbReference type="GO" id="GO:0005737">
    <property type="term" value="C:cytoplasm"/>
    <property type="evidence" value="ECO:0007669"/>
    <property type="project" value="UniProtKB-SubCell"/>
</dbReference>
<evidence type="ECO:0000256" key="13">
    <source>
        <dbReference type="SAM" id="MobiDB-lite"/>
    </source>
</evidence>
<dbReference type="GO" id="GO:0003725">
    <property type="term" value="F:double-stranded RNA binding"/>
    <property type="evidence" value="ECO:0007669"/>
    <property type="project" value="InterPro"/>
</dbReference>
<evidence type="ECO:0000256" key="7">
    <source>
        <dbReference type="ARBA" id="ARBA00022694"/>
    </source>
</evidence>
<feature type="domain" description="YrdC-like" evidence="14">
    <location>
        <begin position="83"/>
        <end position="278"/>
    </location>
</feature>
<evidence type="ECO:0000256" key="4">
    <source>
        <dbReference type="ARBA" id="ARBA00015492"/>
    </source>
</evidence>
<dbReference type="Gene3D" id="3.40.50.11030">
    <property type="entry name" value="Threonylcarbamoyl-AMP synthase, C-terminal domain"/>
    <property type="match status" value="1"/>
</dbReference>
<comment type="caution">
    <text evidence="15">The sequence shown here is derived from an EMBL/GenBank/DDBJ whole genome shotgun (WGS) entry which is preliminary data.</text>
</comment>
<dbReference type="PANTHER" id="PTHR17490:SF16">
    <property type="entry name" value="THREONYLCARBAMOYL-AMP SYNTHASE"/>
    <property type="match status" value="1"/>
</dbReference>
<evidence type="ECO:0000313" key="15">
    <source>
        <dbReference type="EMBL" id="KAF2074464.1"/>
    </source>
</evidence>
<dbReference type="GO" id="GO:0000049">
    <property type="term" value="F:tRNA binding"/>
    <property type="evidence" value="ECO:0007669"/>
    <property type="project" value="TreeGrafter"/>
</dbReference>
<evidence type="ECO:0000313" key="16">
    <source>
        <dbReference type="Proteomes" id="UP000695562"/>
    </source>
</evidence>
<dbReference type="InterPro" id="IPR017945">
    <property type="entry name" value="DHBP_synth_RibB-like_a/b_dom"/>
</dbReference>
<dbReference type="Proteomes" id="UP000695562">
    <property type="component" value="Unassembled WGS sequence"/>
</dbReference>
<dbReference type="OrthoDB" id="412787at2759"/>
<dbReference type="NCBIfam" id="TIGR00057">
    <property type="entry name" value="L-threonylcarbamoyladenylate synthase"/>
    <property type="match status" value="1"/>
</dbReference>
<evidence type="ECO:0000256" key="12">
    <source>
        <dbReference type="ARBA" id="ARBA00048366"/>
    </source>
</evidence>
<keyword evidence="8" id="KW-0548">Nucleotidyltransferase</keyword>
<evidence type="ECO:0000256" key="1">
    <source>
        <dbReference type="ARBA" id="ARBA00004496"/>
    </source>
</evidence>
<dbReference type="InterPro" id="IPR005145">
    <property type="entry name" value="Sua5_C"/>
</dbReference>
<gene>
    <name evidence="15" type="ORF">CYY_004209</name>
</gene>
<evidence type="ECO:0000256" key="5">
    <source>
        <dbReference type="ARBA" id="ARBA00022490"/>
    </source>
</evidence>
<evidence type="ECO:0000256" key="2">
    <source>
        <dbReference type="ARBA" id="ARBA00007663"/>
    </source>
</evidence>
<dbReference type="SUPFAM" id="SSF55821">
    <property type="entry name" value="YrdC/RibB"/>
    <property type="match status" value="1"/>
</dbReference>
<comment type="subcellular location">
    <subcellularLocation>
        <location evidence="1">Cytoplasm</location>
    </subcellularLocation>
</comment>
<evidence type="ECO:0000256" key="11">
    <source>
        <dbReference type="ARBA" id="ARBA00029774"/>
    </source>
</evidence>
<comment type="similarity">
    <text evidence="2">Belongs to the SUA5 family.</text>
</comment>
<evidence type="ECO:0000259" key="14">
    <source>
        <dbReference type="PROSITE" id="PS51163"/>
    </source>
</evidence>
<dbReference type="EC" id="2.7.7.87" evidence="3"/>
<dbReference type="InterPro" id="IPR006070">
    <property type="entry name" value="Sua5-like_dom"/>
</dbReference>
<keyword evidence="5" id="KW-0963">Cytoplasm</keyword>
<dbReference type="PROSITE" id="PS51163">
    <property type="entry name" value="YRDC"/>
    <property type="match status" value="1"/>
</dbReference>
<dbReference type="EMBL" id="AJWJ01000145">
    <property type="protein sequence ID" value="KAF2074464.1"/>
    <property type="molecule type" value="Genomic_DNA"/>
</dbReference>
<sequence>MKSVIHNWCCGSDNINKIKSLFYSSLIISSYSNSNSKSNSNNSSYIRFYSKQINTTTTINKTTIYNHKMASFNPLAKIVEPTLDNLVEAGKKIKNGGLVSFPTETVYGLGANALDKDAVLSIFEAKGRPLTDPVIVHIIDSEYAKSLLELTDKQTEIFNLLVGSFWPGPLTIVAKSSSLVPMIVTAQTGYVGVRYPKHDLAQALIAHSGVPIAAPSANRFGHVSPTSAMHVFDDLGHSPITILDTTTAYQAPCKIGIESTVLKIVSDTDLVILRKGGVSERSLRQLFVNRTDINISSINKTVSNTTNEGQEAPGQLLTHYAPDIQTYILNTCSSSSSSNNSSSSSSKSLDSSSSNNNSNNNSISLKECVYIDFGGELDFKLKSQCLAYRDLSEKSDIEEAANQLFSVLRWSESVENAKIILLPDFRKQSLSHLDSDAIFDRIFRAASGKLAQINFDTNEIHF</sequence>
<keyword evidence="16" id="KW-1185">Reference proteome</keyword>
<dbReference type="InterPro" id="IPR038385">
    <property type="entry name" value="Sua5/YwlC_C"/>
</dbReference>
<dbReference type="GO" id="GO:0061710">
    <property type="term" value="F:L-threonylcarbamoyladenylate synthase"/>
    <property type="evidence" value="ECO:0007669"/>
    <property type="project" value="UniProtKB-EC"/>
</dbReference>
<dbReference type="GO" id="GO:0008033">
    <property type="term" value="P:tRNA processing"/>
    <property type="evidence" value="ECO:0007669"/>
    <property type="project" value="UniProtKB-KW"/>
</dbReference>
<protein>
    <recommendedName>
        <fullName evidence="4">Threonylcarbamoyl-AMP synthase</fullName>
        <ecNumber evidence="3">2.7.7.87</ecNumber>
    </recommendedName>
    <alternativeName>
        <fullName evidence="11">L-threonylcarbamoyladenylate synthase</fullName>
    </alternativeName>
</protein>
<dbReference type="GO" id="GO:0005524">
    <property type="term" value="F:ATP binding"/>
    <property type="evidence" value="ECO:0007669"/>
    <property type="project" value="UniProtKB-KW"/>
</dbReference>
<dbReference type="FunFam" id="3.90.870.10:FF:000009">
    <property type="entry name" value="Threonylcarbamoyl-AMP synthase, putative"/>
    <property type="match status" value="1"/>
</dbReference>
<dbReference type="GO" id="GO:0006450">
    <property type="term" value="P:regulation of translational fidelity"/>
    <property type="evidence" value="ECO:0007669"/>
    <property type="project" value="TreeGrafter"/>
</dbReference>
<evidence type="ECO:0000256" key="9">
    <source>
        <dbReference type="ARBA" id="ARBA00022741"/>
    </source>
</evidence>
<evidence type="ECO:0000256" key="8">
    <source>
        <dbReference type="ARBA" id="ARBA00022695"/>
    </source>
</evidence>
<reference evidence="15" key="1">
    <citation type="submission" date="2020-01" db="EMBL/GenBank/DDBJ databases">
        <title>Development of genomics and gene disruption for Polysphondylium violaceum indicates a role for the polyketide synthase stlB in stalk morphogenesis.</title>
        <authorList>
            <person name="Narita B."/>
            <person name="Kawabe Y."/>
            <person name="Kin K."/>
            <person name="Saito T."/>
            <person name="Gibbs R."/>
            <person name="Kuspa A."/>
            <person name="Muzny D."/>
            <person name="Queller D."/>
            <person name="Richards S."/>
            <person name="Strassman J."/>
            <person name="Sucgang R."/>
            <person name="Worley K."/>
            <person name="Schaap P."/>
        </authorList>
    </citation>
    <scope>NUCLEOTIDE SEQUENCE</scope>
    <source>
        <strain evidence="15">QSvi11</strain>
    </source>
</reference>
<organism evidence="15 16">
    <name type="scientific">Polysphondylium violaceum</name>
    <dbReference type="NCBI Taxonomy" id="133409"/>
    <lineage>
        <taxon>Eukaryota</taxon>
        <taxon>Amoebozoa</taxon>
        <taxon>Evosea</taxon>
        <taxon>Eumycetozoa</taxon>
        <taxon>Dictyostelia</taxon>
        <taxon>Dictyosteliales</taxon>
        <taxon>Dictyosteliaceae</taxon>
        <taxon>Polysphondylium</taxon>
    </lineage>
</organism>
<dbReference type="InterPro" id="IPR050156">
    <property type="entry name" value="TC-AMP_synthase_SUA5"/>
</dbReference>
<evidence type="ECO:0000256" key="10">
    <source>
        <dbReference type="ARBA" id="ARBA00022840"/>
    </source>
</evidence>
<dbReference type="Pfam" id="PF01300">
    <property type="entry name" value="Sua5_yciO_yrdC"/>
    <property type="match status" value="1"/>
</dbReference>
<accession>A0A8J4PXC5</accession>
<feature type="region of interest" description="Disordered" evidence="13">
    <location>
        <begin position="335"/>
        <end position="358"/>
    </location>
</feature>